<gene>
    <name evidence="3" type="ORF">RDB_LOCUS172817</name>
</gene>
<dbReference type="PANTHER" id="PTHR16184">
    <property type="entry name" value="ELONGATOR COMPLEX PROTEIN 6"/>
    <property type="match status" value="1"/>
</dbReference>
<evidence type="ECO:0000256" key="2">
    <source>
        <dbReference type="ARBA" id="ARBA00008837"/>
    </source>
</evidence>
<proteinExistence type="inferred from homology"/>
<comment type="pathway">
    <text evidence="1">tRNA modification; 5-methoxycarbonylmethyl-2-thiouridine-tRNA biosynthesis.</text>
</comment>
<evidence type="ECO:0000313" key="4">
    <source>
        <dbReference type="Proteomes" id="UP000663846"/>
    </source>
</evidence>
<dbReference type="GO" id="GO:0033588">
    <property type="term" value="C:elongator holoenzyme complex"/>
    <property type="evidence" value="ECO:0007669"/>
    <property type="project" value="InterPro"/>
</dbReference>
<dbReference type="Proteomes" id="UP000663846">
    <property type="component" value="Unassembled WGS sequence"/>
</dbReference>
<protein>
    <submittedName>
        <fullName evidence="3">Uncharacterized protein</fullName>
    </submittedName>
</protein>
<dbReference type="PANTHER" id="PTHR16184:SF6">
    <property type="entry name" value="ELONGATOR COMPLEX PROTEIN 6"/>
    <property type="match status" value="1"/>
</dbReference>
<comment type="similarity">
    <text evidence="2">Belongs to the ELP6 family.</text>
</comment>
<dbReference type="InterPro" id="IPR018627">
    <property type="entry name" value="ELP6"/>
</dbReference>
<name>A0A8H3C215_9AGAM</name>
<dbReference type="UniPathway" id="UPA00988"/>
<evidence type="ECO:0000313" key="3">
    <source>
        <dbReference type="EMBL" id="CAE6469498.1"/>
    </source>
</evidence>
<organism evidence="3 4">
    <name type="scientific">Rhizoctonia solani</name>
    <dbReference type="NCBI Taxonomy" id="456999"/>
    <lineage>
        <taxon>Eukaryota</taxon>
        <taxon>Fungi</taxon>
        <taxon>Dikarya</taxon>
        <taxon>Basidiomycota</taxon>
        <taxon>Agaricomycotina</taxon>
        <taxon>Agaricomycetes</taxon>
        <taxon>Cantharellales</taxon>
        <taxon>Ceratobasidiaceae</taxon>
        <taxon>Rhizoctonia</taxon>
    </lineage>
</organism>
<sequence>MLSIVKGLTFPPSRVDLVPTPGSTIRHLVPQVGQVLLITDSPASSAQFLIQAVLQSQLKREGEASGNTRACVLVSVDHDFAHISAIAARSNLNLSHCIRDRTFVYVDALTQASQPLGDLADGASAPDDRPTTTGIVTCPPLSTSLRPLYDVIQQGLEQLSPNDTGKLLILSDVSSLEWIGIPATENESGVVVLYHSPSQDLPIESDVFRNLVTSCDVHAEVRELSSGLSSAVSGEVALHPGFTAPDLHFVAIPRERALQYRLTDAGVIWFDRGTSAGVL</sequence>
<dbReference type="AlphaFoldDB" id="A0A8H3C215"/>
<evidence type="ECO:0000256" key="1">
    <source>
        <dbReference type="ARBA" id="ARBA00005043"/>
    </source>
</evidence>
<comment type="caution">
    <text evidence="3">The sequence shown here is derived from an EMBL/GenBank/DDBJ whole genome shotgun (WGS) entry which is preliminary data.</text>
</comment>
<reference evidence="3" key="1">
    <citation type="submission" date="2021-01" db="EMBL/GenBank/DDBJ databases">
        <authorList>
            <person name="Kaushik A."/>
        </authorList>
    </citation>
    <scope>NUCLEOTIDE SEQUENCE</scope>
    <source>
        <strain evidence="3">AG1-1C</strain>
    </source>
</reference>
<dbReference type="EMBL" id="CAJMWS010000937">
    <property type="protein sequence ID" value="CAE6469498.1"/>
    <property type="molecule type" value="Genomic_DNA"/>
</dbReference>
<dbReference type="GO" id="GO:0002098">
    <property type="term" value="P:tRNA wobble uridine modification"/>
    <property type="evidence" value="ECO:0007669"/>
    <property type="project" value="InterPro"/>
</dbReference>
<dbReference type="Gene3D" id="3.40.50.300">
    <property type="entry name" value="P-loop containing nucleotide triphosphate hydrolases"/>
    <property type="match status" value="1"/>
</dbReference>
<accession>A0A8H3C215</accession>
<dbReference type="InterPro" id="IPR027417">
    <property type="entry name" value="P-loop_NTPase"/>
</dbReference>